<proteinExistence type="predicted"/>
<reference evidence="2 3" key="1">
    <citation type="submission" date="2019-03" db="EMBL/GenBank/DDBJ databases">
        <authorList>
            <person name="Gaulin E."/>
            <person name="Dumas B."/>
        </authorList>
    </citation>
    <scope>NUCLEOTIDE SEQUENCE [LARGE SCALE GENOMIC DNA]</scope>
    <source>
        <strain evidence="2">CBS 568.67</strain>
    </source>
</reference>
<name>A0A485KI68_9STRA</name>
<keyword evidence="3" id="KW-1185">Reference proteome</keyword>
<sequence length="196" mass="21444">MLLSGQPPFPGSSHADIYWHTGVSESMVLVNSLGMEQTIVLKNVRRADETCTSVWMYWMTINDLESYQPLIRSAIQTADNSFLTPPIVDVESYLGLQDSNGDFVAQIGLLRSILGPYCSIDTYYVAVPPSVVGLYETCQTSLFRAMANDLQGVRSSVDAIPYTLLAPTPASWVGPTTAAIRALFDWQTPTLCPATV</sequence>
<evidence type="ECO:0000313" key="2">
    <source>
        <dbReference type="EMBL" id="VFT84248.1"/>
    </source>
</evidence>
<dbReference type="Proteomes" id="UP000332933">
    <property type="component" value="Unassembled WGS sequence"/>
</dbReference>
<dbReference type="EMBL" id="CAADRA010003889">
    <property type="protein sequence ID" value="VFT84248.1"/>
    <property type="molecule type" value="Genomic_DNA"/>
</dbReference>
<evidence type="ECO:0000313" key="3">
    <source>
        <dbReference type="Proteomes" id="UP000332933"/>
    </source>
</evidence>
<accession>A0A485KI68</accession>
<dbReference type="EMBL" id="VJMH01003877">
    <property type="protein sequence ID" value="KAF0704562.1"/>
    <property type="molecule type" value="Genomic_DNA"/>
</dbReference>
<gene>
    <name evidence="2" type="primary">Aste57867_7329</name>
    <name evidence="1" type="ORF">As57867_007303</name>
    <name evidence="2" type="ORF">ASTE57867_7329</name>
</gene>
<dbReference type="AlphaFoldDB" id="A0A485KI68"/>
<evidence type="ECO:0000313" key="1">
    <source>
        <dbReference type="EMBL" id="KAF0704562.1"/>
    </source>
</evidence>
<protein>
    <submittedName>
        <fullName evidence="2">Aste57867_7329 protein</fullName>
    </submittedName>
</protein>
<organism evidence="2 3">
    <name type="scientific">Aphanomyces stellatus</name>
    <dbReference type="NCBI Taxonomy" id="120398"/>
    <lineage>
        <taxon>Eukaryota</taxon>
        <taxon>Sar</taxon>
        <taxon>Stramenopiles</taxon>
        <taxon>Oomycota</taxon>
        <taxon>Saprolegniomycetes</taxon>
        <taxon>Saprolegniales</taxon>
        <taxon>Verrucalvaceae</taxon>
        <taxon>Aphanomyces</taxon>
    </lineage>
</organism>
<reference evidence="1" key="2">
    <citation type="submission" date="2019-06" db="EMBL/GenBank/DDBJ databases">
        <title>Genomics analysis of Aphanomyces spp. identifies a new class of oomycete effector associated with host adaptation.</title>
        <authorList>
            <person name="Gaulin E."/>
        </authorList>
    </citation>
    <scope>NUCLEOTIDE SEQUENCE</scope>
    <source>
        <strain evidence="1">CBS 578.67</strain>
    </source>
</reference>